<dbReference type="Proteomes" id="UP000246464">
    <property type="component" value="Chromosome 5"/>
</dbReference>
<reference evidence="2 3" key="1">
    <citation type="submission" date="2017-12" db="EMBL/GenBank/DDBJ databases">
        <title>Integrating genomic resources of turbot (Scophthalmus maximus) in depth evaluation of genetic and physical mapping variation across individuals.</title>
        <authorList>
            <person name="Martinez P."/>
        </authorList>
    </citation>
    <scope>NUCLEOTIDE SEQUENCE [LARGE SCALE GENOMIC DNA]</scope>
</reference>
<evidence type="ECO:0000313" key="3">
    <source>
        <dbReference type="Proteomes" id="UP000246464"/>
    </source>
</evidence>
<evidence type="ECO:0000256" key="1">
    <source>
        <dbReference type="SAM" id="MobiDB-lite"/>
    </source>
</evidence>
<keyword evidence="3" id="KW-1185">Reference proteome</keyword>
<feature type="region of interest" description="Disordered" evidence="1">
    <location>
        <begin position="1"/>
        <end position="23"/>
    </location>
</feature>
<proteinExistence type="predicted"/>
<organism evidence="2 3">
    <name type="scientific">Scophthalmus maximus</name>
    <name type="common">Turbot</name>
    <name type="synonym">Psetta maxima</name>
    <dbReference type="NCBI Taxonomy" id="52904"/>
    <lineage>
        <taxon>Eukaryota</taxon>
        <taxon>Metazoa</taxon>
        <taxon>Chordata</taxon>
        <taxon>Craniata</taxon>
        <taxon>Vertebrata</taxon>
        <taxon>Euteleostomi</taxon>
        <taxon>Actinopterygii</taxon>
        <taxon>Neopterygii</taxon>
        <taxon>Teleostei</taxon>
        <taxon>Neoteleostei</taxon>
        <taxon>Acanthomorphata</taxon>
        <taxon>Carangaria</taxon>
        <taxon>Pleuronectiformes</taxon>
        <taxon>Pleuronectoidei</taxon>
        <taxon>Scophthalmidae</taxon>
        <taxon>Scophthalmus</taxon>
    </lineage>
</organism>
<evidence type="ECO:0000313" key="2">
    <source>
        <dbReference type="EMBL" id="AWP01049.1"/>
    </source>
</evidence>
<dbReference type="EMBL" id="CP026247">
    <property type="protein sequence ID" value="AWP01049.1"/>
    <property type="molecule type" value="Genomic_DNA"/>
</dbReference>
<dbReference type="AlphaFoldDB" id="A0A2U9BB64"/>
<protein>
    <submittedName>
        <fullName evidence="2">Uncharacterized protein</fullName>
    </submittedName>
</protein>
<gene>
    <name evidence="2" type="ORF">SMAX5B_007719</name>
</gene>
<sequence length="79" mass="9237">MNPESRRLHTSRQRNGRTPEDNSCFRSCLTMKRRQTLKAKEKIQTLAELTLKVKSTTRMWKNRELISFISPSNSPTARS</sequence>
<name>A0A2U9BB64_SCOMX</name>
<accession>A0A2U9BB64</accession>